<accession>A0ABS6D7N4</accession>
<protein>
    <recommendedName>
        <fullName evidence="4">ABC-2 family transporter</fullName>
    </recommendedName>
</protein>
<evidence type="ECO:0000313" key="2">
    <source>
        <dbReference type="EMBL" id="MBU3877625.1"/>
    </source>
</evidence>
<evidence type="ECO:0000256" key="1">
    <source>
        <dbReference type="SAM" id="Phobius"/>
    </source>
</evidence>
<dbReference type="Proteomes" id="UP000723714">
    <property type="component" value="Unassembled WGS sequence"/>
</dbReference>
<feature type="transmembrane region" description="Helical" evidence="1">
    <location>
        <begin position="124"/>
        <end position="150"/>
    </location>
</feature>
<evidence type="ECO:0000313" key="3">
    <source>
        <dbReference type="Proteomes" id="UP000723714"/>
    </source>
</evidence>
<feature type="transmembrane region" description="Helical" evidence="1">
    <location>
        <begin position="61"/>
        <end position="80"/>
    </location>
</feature>
<comment type="caution">
    <text evidence="2">The sequence shown here is derived from an EMBL/GenBank/DDBJ whole genome shotgun (WGS) entry which is preliminary data.</text>
</comment>
<keyword evidence="3" id="KW-1185">Reference proteome</keyword>
<feature type="transmembrane region" description="Helical" evidence="1">
    <location>
        <begin position="86"/>
        <end position="103"/>
    </location>
</feature>
<feature type="transmembrane region" description="Helical" evidence="1">
    <location>
        <begin position="219"/>
        <end position="236"/>
    </location>
</feature>
<proteinExistence type="predicted"/>
<feature type="transmembrane region" description="Helical" evidence="1">
    <location>
        <begin position="156"/>
        <end position="176"/>
    </location>
</feature>
<feature type="transmembrane region" description="Helical" evidence="1">
    <location>
        <begin position="188"/>
        <end position="207"/>
    </location>
</feature>
<sequence>MRKRIEEKLSKDLKQLYKAPVPEGKAEFIRELEQQLELITEKKEMSNFQFICQQIPYIRKWNWLLVVLSFVFTVLGIKYIDRQAVCLTAAFVPFLALAAVSEGSRSIQYGMDELELASRFPLKVIAASRLFLLGASNLILLTVSSFVLGTRGTTGILFNGAVIMIPYLLTAFLNLFIVRKMHGRESIYVCLGGTVLISGVNLLMSVPENSIYMRLSDKSLLLIFTAAVIMTIRECVKFMKQTEEYVWS</sequence>
<name>A0ABS6D7N4_9FIRM</name>
<organism evidence="2 3">
    <name type="scientific">Faecalicatena faecalis</name>
    <dbReference type="NCBI Taxonomy" id="2726362"/>
    <lineage>
        <taxon>Bacteria</taxon>
        <taxon>Bacillati</taxon>
        <taxon>Bacillota</taxon>
        <taxon>Clostridia</taxon>
        <taxon>Lachnospirales</taxon>
        <taxon>Lachnospiraceae</taxon>
        <taxon>Faecalicatena</taxon>
    </lineage>
</organism>
<dbReference type="EMBL" id="JABACJ020000020">
    <property type="protein sequence ID" value="MBU3877625.1"/>
    <property type="molecule type" value="Genomic_DNA"/>
</dbReference>
<dbReference type="RefSeq" id="WP_216244244.1">
    <property type="nucleotide sequence ID" value="NZ_JABACJ020000020.1"/>
</dbReference>
<keyword evidence="1" id="KW-0472">Membrane</keyword>
<keyword evidence="1" id="KW-1133">Transmembrane helix</keyword>
<reference evidence="2 3" key="1">
    <citation type="submission" date="2021-06" db="EMBL/GenBank/DDBJ databases">
        <title>Faecalicatena sp. nov. isolated from porcine feces.</title>
        <authorList>
            <person name="Oh B.S."/>
            <person name="Lee J.H."/>
        </authorList>
    </citation>
    <scope>NUCLEOTIDE SEQUENCE [LARGE SCALE GENOMIC DNA]</scope>
    <source>
        <strain evidence="2 3">AGMB00832</strain>
    </source>
</reference>
<keyword evidence="1" id="KW-0812">Transmembrane</keyword>
<gene>
    <name evidence="2" type="ORF">HGO97_017620</name>
</gene>
<evidence type="ECO:0008006" key="4">
    <source>
        <dbReference type="Google" id="ProtNLM"/>
    </source>
</evidence>